<proteinExistence type="predicted"/>
<reference evidence="4" key="1">
    <citation type="submission" date="2023-06" db="EMBL/GenBank/DDBJ databases">
        <title>Genome-scale phylogeny and comparative genomics of the fungal order Sordariales.</title>
        <authorList>
            <consortium name="Lawrence Berkeley National Laboratory"/>
            <person name="Hensen N."/>
            <person name="Bonometti L."/>
            <person name="Westerberg I."/>
            <person name="Brannstrom I.O."/>
            <person name="Guillou S."/>
            <person name="Cros-Aarteil S."/>
            <person name="Calhoun S."/>
            <person name="Haridas S."/>
            <person name="Kuo A."/>
            <person name="Mondo S."/>
            <person name="Pangilinan J."/>
            <person name="Riley R."/>
            <person name="Labutti K."/>
            <person name="Andreopoulos B."/>
            <person name="Lipzen A."/>
            <person name="Chen C."/>
            <person name="Yanf M."/>
            <person name="Daum C."/>
            <person name="Ng V."/>
            <person name="Clum A."/>
            <person name="Steindorff A."/>
            <person name="Ohm R."/>
            <person name="Martin F."/>
            <person name="Silar P."/>
            <person name="Natvig D."/>
            <person name="Lalanne C."/>
            <person name="Gautier V."/>
            <person name="Ament-Velasquez S.L."/>
            <person name="Kruys A."/>
            <person name="Hutchinson M.I."/>
            <person name="Powell A.J."/>
            <person name="Barry K."/>
            <person name="Miller A.N."/>
            <person name="Grigoriev I.V."/>
            <person name="Debuchy R."/>
            <person name="Gladieux P."/>
            <person name="Thoren M.H."/>
            <person name="Johannesson H."/>
        </authorList>
    </citation>
    <scope>NUCLEOTIDE SEQUENCE</scope>
    <source>
        <strain evidence="4">8032-3</strain>
    </source>
</reference>
<dbReference type="EMBL" id="MU839009">
    <property type="protein sequence ID" value="KAK1767031.1"/>
    <property type="molecule type" value="Genomic_DNA"/>
</dbReference>
<dbReference type="PANTHER" id="PTHR10677">
    <property type="entry name" value="UBIQUILIN"/>
    <property type="match status" value="1"/>
</dbReference>
<dbReference type="InterPro" id="IPR015940">
    <property type="entry name" value="UBA"/>
</dbReference>
<dbReference type="Gene3D" id="3.10.20.90">
    <property type="entry name" value="Phosphatidylinositol 3-kinase Catalytic Subunit, Chain A, domain 1"/>
    <property type="match status" value="1"/>
</dbReference>
<evidence type="ECO:0000256" key="1">
    <source>
        <dbReference type="SAM" id="MobiDB-lite"/>
    </source>
</evidence>
<dbReference type="CDD" id="cd14324">
    <property type="entry name" value="UBA_Dsk2p_like"/>
    <property type="match status" value="1"/>
</dbReference>
<name>A0AAJ0C3N0_9PEZI</name>
<sequence length="456" mass="46471">MADNAENSSGGATLTFKVKTSGDRSHTITMAETTTVLDLKTKLAGEDFENIPVERQRLIYSGRVMKNDDALSTYKIKAGNTIHMVKSAASNPAPTSSSSAPVPQAVPQNMAAGTAANNILAGLTGARFAGQANLPSRDIFGADGGMGAPPNEDQMADMLSNPAIAQTMNEALNNPAFVDYMIQSNPMLANMPNAREMIQSPYFRNMMTNPEALRMAARMRRMMGGGGGPGSFPAPGVTDTTPEGAAGSDGSAGAGGEGQNQSPFGFPGMFGAAAGGGADANPFANMFNPFGVHPPQTQGSNPASPPAAGQTGSAPQADSNSAQRGAGDASAQPASTPNAQANPFAALFGAMPGAQAGGAAPQNTLGLQSLSPEMLQQAMQMWGSGAMGGGLGGGLGGFGAPSPASPPDNRPPEERYADQLRQLNDMGFYDFDRNIAALRRSGGSVQGAVEHLLNSS</sequence>
<dbReference type="GO" id="GO:0005829">
    <property type="term" value="C:cytosol"/>
    <property type="evidence" value="ECO:0007669"/>
    <property type="project" value="TreeGrafter"/>
</dbReference>
<dbReference type="PROSITE" id="PS50030">
    <property type="entry name" value="UBA"/>
    <property type="match status" value="1"/>
</dbReference>
<evidence type="ECO:0000313" key="5">
    <source>
        <dbReference type="Proteomes" id="UP001244011"/>
    </source>
</evidence>
<comment type="caution">
    <text evidence="4">The sequence shown here is derived from an EMBL/GenBank/DDBJ whole genome shotgun (WGS) entry which is preliminary data.</text>
</comment>
<dbReference type="SMART" id="SM00213">
    <property type="entry name" value="UBQ"/>
    <property type="match status" value="1"/>
</dbReference>
<dbReference type="Gene3D" id="1.10.8.10">
    <property type="entry name" value="DNA helicase RuvA subunit, C-terminal domain"/>
    <property type="match status" value="1"/>
</dbReference>
<dbReference type="Pfam" id="PF00240">
    <property type="entry name" value="ubiquitin"/>
    <property type="match status" value="1"/>
</dbReference>
<dbReference type="InterPro" id="IPR000626">
    <property type="entry name" value="Ubiquitin-like_dom"/>
</dbReference>
<dbReference type="GO" id="GO:0031593">
    <property type="term" value="F:polyubiquitin modification-dependent protein binding"/>
    <property type="evidence" value="ECO:0007669"/>
    <property type="project" value="TreeGrafter"/>
</dbReference>
<evidence type="ECO:0000259" key="2">
    <source>
        <dbReference type="PROSITE" id="PS50030"/>
    </source>
</evidence>
<dbReference type="CDD" id="cd16106">
    <property type="entry name" value="Ubl_Dsk2p_like"/>
    <property type="match status" value="1"/>
</dbReference>
<feature type="region of interest" description="Disordered" evidence="1">
    <location>
        <begin position="392"/>
        <end position="415"/>
    </location>
</feature>
<feature type="domain" description="UBA" evidence="2">
    <location>
        <begin position="411"/>
        <end position="455"/>
    </location>
</feature>
<feature type="region of interest" description="Disordered" evidence="1">
    <location>
        <begin position="286"/>
        <end position="340"/>
    </location>
</feature>
<dbReference type="InterPro" id="IPR029071">
    <property type="entry name" value="Ubiquitin-like_domsf"/>
</dbReference>
<dbReference type="GO" id="GO:0006511">
    <property type="term" value="P:ubiquitin-dependent protein catabolic process"/>
    <property type="evidence" value="ECO:0007669"/>
    <property type="project" value="TreeGrafter"/>
</dbReference>
<feature type="compositionally biased region" description="Polar residues" evidence="1">
    <location>
        <begin position="310"/>
        <end position="323"/>
    </location>
</feature>
<dbReference type="RefSeq" id="XP_060283244.1">
    <property type="nucleotide sequence ID" value="XM_060427946.1"/>
</dbReference>
<evidence type="ECO:0000313" key="4">
    <source>
        <dbReference type="EMBL" id="KAK1767031.1"/>
    </source>
</evidence>
<organism evidence="4 5">
    <name type="scientific">Phialemonium atrogriseum</name>
    <dbReference type="NCBI Taxonomy" id="1093897"/>
    <lineage>
        <taxon>Eukaryota</taxon>
        <taxon>Fungi</taxon>
        <taxon>Dikarya</taxon>
        <taxon>Ascomycota</taxon>
        <taxon>Pezizomycotina</taxon>
        <taxon>Sordariomycetes</taxon>
        <taxon>Sordariomycetidae</taxon>
        <taxon>Cephalothecales</taxon>
        <taxon>Cephalothecaceae</taxon>
        <taxon>Phialemonium</taxon>
    </lineage>
</organism>
<dbReference type="InterPro" id="IPR015496">
    <property type="entry name" value="Ubiquilin"/>
</dbReference>
<protein>
    <submittedName>
        <fullName evidence="4">Deubiquitination-protection protein dph1 protein</fullName>
    </submittedName>
</protein>
<evidence type="ECO:0000259" key="3">
    <source>
        <dbReference type="PROSITE" id="PS50053"/>
    </source>
</evidence>
<dbReference type="AlphaFoldDB" id="A0AAJ0C3N0"/>
<feature type="region of interest" description="Disordered" evidence="1">
    <location>
        <begin position="222"/>
        <end position="268"/>
    </location>
</feature>
<dbReference type="SUPFAM" id="SSF46934">
    <property type="entry name" value="UBA-like"/>
    <property type="match status" value="1"/>
</dbReference>
<dbReference type="SUPFAM" id="SSF54236">
    <property type="entry name" value="Ubiquitin-like"/>
    <property type="match status" value="1"/>
</dbReference>
<dbReference type="Pfam" id="PF00627">
    <property type="entry name" value="UBA"/>
    <property type="match status" value="1"/>
</dbReference>
<dbReference type="GeneID" id="85311133"/>
<dbReference type="Proteomes" id="UP001244011">
    <property type="component" value="Unassembled WGS sequence"/>
</dbReference>
<dbReference type="PROSITE" id="PS50053">
    <property type="entry name" value="UBIQUITIN_2"/>
    <property type="match status" value="1"/>
</dbReference>
<feature type="domain" description="Ubiquitin-like" evidence="3">
    <location>
        <begin position="14"/>
        <end position="91"/>
    </location>
</feature>
<dbReference type="InterPro" id="IPR009060">
    <property type="entry name" value="UBA-like_sf"/>
</dbReference>
<dbReference type="SMART" id="SM00165">
    <property type="entry name" value="UBA"/>
    <property type="match status" value="1"/>
</dbReference>
<gene>
    <name evidence="4" type="ORF">QBC33DRAFT_538961</name>
</gene>
<keyword evidence="5" id="KW-1185">Reference proteome</keyword>
<accession>A0AAJ0C3N0</accession>
<dbReference type="PANTHER" id="PTHR10677:SF3">
    <property type="entry name" value="FI07626P-RELATED"/>
    <property type="match status" value="1"/>
</dbReference>
<dbReference type="FunFam" id="1.10.8.10:FF:000024">
    <property type="entry name" value="Ubiquitin domain-containing protein DSK2"/>
    <property type="match status" value="1"/>
</dbReference>